<keyword evidence="1" id="KW-0863">Zinc-finger</keyword>
<dbReference type="PROSITE" id="PS00028">
    <property type="entry name" value="ZINC_FINGER_C2H2_1"/>
    <property type="match status" value="2"/>
</dbReference>
<feature type="region of interest" description="Disordered" evidence="2">
    <location>
        <begin position="703"/>
        <end position="759"/>
    </location>
</feature>
<feature type="compositionally biased region" description="Low complexity" evidence="2">
    <location>
        <begin position="464"/>
        <end position="475"/>
    </location>
</feature>
<comment type="caution">
    <text evidence="4">The sequence shown here is derived from an EMBL/GenBank/DDBJ whole genome shotgun (WGS) entry which is preliminary data.</text>
</comment>
<evidence type="ECO:0000259" key="3">
    <source>
        <dbReference type="PROSITE" id="PS50157"/>
    </source>
</evidence>
<sequence length="879" mass="97119">MSEKCITELYKPHNRVIILIEAIKLYLQIIYNAWVTMHSPVRDSIRLSPVEKSEKEEGSYRCYDCNVNFTSESYLLGHLLHHIKQPAVLIRRLQQAPIRITFKSKSDNNFEIINSPTNITNYMFTSEYLAEESQISTGTDNSEVNTIDSGTFSTENLEEHHEMLDEMLEHSDLENRSKISFSPEFEMMGNEVSSNTIDEQEKTASPPSTITDLNGDNQQLERETSPSQSSSPTDYPKIRIKTTGLLKERLTITEITEDNPTGEYRGPDVVELSSNNENTTNSSNYWTSCLEDPLKLPDSDRDDSNLLSSFLNNNNDQAKAFGITTENEFISLDRLDDRNRNALQVYNPSSSVSRDNSLDNITGLPMQQLAEQVSRLQPSGGSGMHQQNVLINIQQFPQAPPQTSQHYQHPPIFAPHPPHPVMASQPPPLYQPYQYQPNPMYYPPAPNYSPNHPHMPPPPPPQMQQPNQQMTQQSMPPHPQQQSMPPPQPPQYRQSMPPRPPAPRQFSPQQQRGPPPRAPMVPRQRAPMIRPRGGGMGTAIRGPRPRMPINQGQMNGNLQTSTQNQHRVIKRSPDHMQGLQAKKKRMDVLVPDKNDDADCQVIAVQPKNTDGGLPQIQSVQGGTTDPADNVMHLSDSITLSVRNPPPKPASPKKSDAKDVANILATRGITVTASPKLKEKQSSKESQPPSVAINLNSAVSIIPTAKQQSTSPSPKSPGNDTRLPTVDLTDDTGPDLPRTVPPKQSLQPPPPAPGQKNGRGAALPFKCDLCPAQYPTMGGLSKHRQTYHKTGSPCEIGIPLIDLKQPGVLQKLSALGITNFIPMPSSNPDGHFALPVVTLNAARNSSICNLNALGASSILSLGPVRSLPKSQLNSVPPPKQ</sequence>
<evidence type="ECO:0000313" key="5">
    <source>
        <dbReference type="Proteomes" id="UP001353858"/>
    </source>
</evidence>
<proteinExistence type="predicted"/>
<feature type="compositionally biased region" description="Polar residues" evidence="2">
    <location>
        <begin position="194"/>
        <end position="218"/>
    </location>
</feature>
<feature type="region of interest" description="Disordered" evidence="2">
    <location>
        <begin position="194"/>
        <end position="238"/>
    </location>
</feature>
<dbReference type="PROSITE" id="PS50157">
    <property type="entry name" value="ZINC_FINGER_C2H2_2"/>
    <property type="match status" value="2"/>
</dbReference>
<evidence type="ECO:0000313" key="4">
    <source>
        <dbReference type="EMBL" id="KAK4885690.1"/>
    </source>
</evidence>
<feature type="compositionally biased region" description="Low complexity" evidence="2">
    <location>
        <begin position="705"/>
        <end position="716"/>
    </location>
</feature>
<evidence type="ECO:0000256" key="1">
    <source>
        <dbReference type="PROSITE-ProRule" id="PRU00042"/>
    </source>
</evidence>
<dbReference type="GO" id="GO:0008270">
    <property type="term" value="F:zinc ion binding"/>
    <property type="evidence" value="ECO:0007669"/>
    <property type="project" value="UniProtKB-KW"/>
</dbReference>
<dbReference type="AlphaFoldDB" id="A0AAN7SSR2"/>
<gene>
    <name evidence="4" type="ORF">RN001_001961</name>
</gene>
<feature type="domain" description="C2H2-type" evidence="3">
    <location>
        <begin position="60"/>
        <end position="87"/>
    </location>
</feature>
<feature type="region of interest" description="Disordered" evidence="2">
    <location>
        <begin position="671"/>
        <end position="690"/>
    </location>
</feature>
<protein>
    <recommendedName>
        <fullName evidence="3">C2H2-type domain-containing protein</fullName>
    </recommendedName>
</protein>
<dbReference type="Proteomes" id="UP001353858">
    <property type="component" value="Unassembled WGS sequence"/>
</dbReference>
<feature type="region of interest" description="Disordered" evidence="2">
    <location>
        <begin position="399"/>
        <end position="542"/>
    </location>
</feature>
<reference evidence="5" key="1">
    <citation type="submission" date="2023-01" db="EMBL/GenBank/DDBJ databases">
        <title>Key to firefly adult light organ development and bioluminescence: homeobox transcription factors regulate luciferase expression and transportation to peroxisome.</title>
        <authorList>
            <person name="Fu X."/>
        </authorList>
    </citation>
    <scope>NUCLEOTIDE SEQUENCE [LARGE SCALE GENOMIC DNA]</scope>
</reference>
<dbReference type="EMBL" id="JARPUR010000001">
    <property type="protein sequence ID" value="KAK4885690.1"/>
    <property type="molecule type" value="Genomic_DNA"/>
</dbReference>
<feature type="domain" description="C2H2-type" evidence="3">
    <location>
        <begin position="764"/>
        <end position="792"/>
    </location>
</feature>
<keyword evidence="1" id="KW-0479">Metal-binding</keyword>
<dbReference type="SMART" id="SM00355">
    <property type="entry name" value="ZnF_C2H2"/>
    <property type="match status" value="2"/>
</dbReference>
<organism evidence="4 5">
    <name type="scientific">Aquatica leii</name>
    <dbReference type="NCBI Taxonomy" id="1421715"/>
    <lineage>
        <taxon>Eukaryota</taxon>
        <taxon>Metazoa</taxon>
        <taxon>Ecdysozoa</taxon>
        <taxon>Arthropoda</taxon>
        <taxon>Hexapoda</taxon>
        <taxon>Insecta</taxon>
        <taxon>Pterygota</taxon>
        <taxon>Neoptera</taxon>
        <taxon>Endopterygota</taxon>
        <taxon>Coleoptera</taxon>
        <taxon>Polyphaga</taxon>
        <taxon>Elateriformia</taxon>
        <taxon>Elateroidea</taxon>
        <taxon>Lampyridae</taxon>
        <taxon>Luciolinae</taxon>
        <taxon>Aquatica</taxon>
    </lineage>
</organism>
<keyword evidence="5" id="KW-1185">Reference proteome</keyword>
<evidence type="ECO:0000256" key="2">
    <source>
        <dbReference type="SAM" id="MobiDB-lite"/>
    </source>
</evidence>
<feature type="compositionally biased region" description="Pro residues" evidence="2">
    <location>
        <begin position="440"/>
        <end position="463"/>
    </location>
</feature>
<dbReference type="InterPro" id="IPR013087">
    <property type="entry name" value="Znf_C2H2_type"/>
</dbReference>
<feature type="compositionally biased region" description="Pro residues" evidence="2">
    <location>
        <begin position="412"/>
        <end position="430"/>
    </location>
</feature>
<accession>A0AAN7SSR2</accession>
<feature type="compositionally biased region" description="Pro residues" evidence="2">
    <location>
        <begin position="476"/>
        <end position="490"/>
    </location>
</feature>
<name>A0AAN7SSR2_9COLE</name>
<keyword evidence="1" id="KW-0862">Zinc</keyword>
<feature type="region of interest" description="Disordered" evidence="2">
    <location>
        <begin position="638"/>
        <end position="658"/>
    </location>
</feature>